<evidence type="ECO:0000256" key="2">
    <source>
        <dbReference type="ARBA" id="ARBA00022679"/>
    </source>
</evidence>
<proteinExistence type="predicted"/>
<dbReference type="Gene3D" id="1.10.510.10">
    <property type="entry name" value="Transferase(Phosphotransferase) domain 1"/>
    <property type="match status" value="1"/>
</dbReference>
<evidence type="ECO:0000256" key="4">
    <source>
        <dbReference type="ARBA" id="ARBA00022777"/>
    </source>
</evidence>
<dbReference type="SUPFAM" id="SSF56112">
    <property type="entry name" value="Protein kinase-like (PK-like)"/>
    <property type="match status" value="1"/>
</dbReference>
<accession>A0A7S1B3D7</accession>
<keyword evidence="1" id="KW-0723">Serine/threonine-protein kinase</keyword>
<keyword evidence="4" id="KW-0418">Kinase</keyword>
<dbReference type="PANTHER" id="PTHR24345">
    <property type="entry name" value="SERINE/THREONINE-PROTEIN KINASE PLK"/>
    <property type="match status" value="1"/>
</dbReference>
<dbReference type="PANTHER" id="PTHR24345:SF91">
    <property type="entry name" value="SERINE_THREONINE-PROTEIN KINASE PLK4"/>
    <property type="match status" value="1"/>
</dbReference>
<evidence type="ECO:0000256" key="3">
    <source>
        <dbReference type="ARBA" id="ARBA00022741"/>
    </source>
</evidence>
<dbReference type="InterPro" id="IPR008266">
    <property type="entry name" value="Tyr_kinase_AS"/>
</dbReference>
<dbReference type="GO" id="GO:0005524">
    <property type="term" value="F:ATP binding"/>
    <property type="evidence" value="ECO:0007669"/>
    <property type="project" value="UniProtKB-KW"/>
</dbReference>
<evidence type="ECO:0000256" key="1">
    <source>
        <dbReference type="ARBA" id="ARBA00022527"/>
    </source>
</evidence>
<dbReference type="GO" id="GO:0004674">
    <property type="term" value="F:protein serine/threonine kinase activity"/>
    <property type="evidence" value="ECO:0007669"/>
    <property type="project" value="UniProtKB-KW"/>
</dbReference>
<feature type="domain" description="Protein kinase" evidence="6">
    <location>
        <begin position="82"/>
        <end position="389"/>
    </location>
</feature>
<evidence type="ECO:0000313" key="7">
    <source>
        <dbReference type="EMBL" id="CAD8873027.1"/>
    </source>
</evidence>
<dbReference type="Pfam" id="PF00069">
    <property type="entry name" value="Pkinase"/>
    <property type="match status" value="1"/>
</dbReference>
<dbReference type="EMBL" id="HBFR01000290">
    <property type="protein sequence ID" value="CAD8873027.1"/>
    <property type="molecule type" value="Transcribed_RNA"/>
</dbReference>
<name>A0A7S1B3D7_9STRA</name>
<keyword evidence="5" id="KW-0067">ATP-binding</keyword>
<dbReference type="InterPro" id="IPR011009">
    <property type="entry name" value="Kinase-like_dom_sf"/>
</dbReference>
<gene>
    <name evidence="7" type="ORF">CHYS00102_LOCUS185</name>
</gene>
<evidence type="ECO:0000259" key="6">
    <source>
        <dbReference type="PROSITE" id="PS50011"/>
    </source>
</evidence>
<evidence type="ECO:0000256" key="5">
    <source>
        <dbReference type="ARBA" id="ARBA00022840"/>
    </source>
</evidence>
<reference evidence="7" key="1">
    <citation type="submission" date="2021-01" db="EMBL/GenBank/DDBJ databases">
        <authorList>
            <person name="Corre E."/>
            <person name="Pelletier E."/>
            <person name="Niang G."/>
            <person name="Scheremetjew M."/>
            <person name="Finn R."/>
            <person name="Kale V."/>
            <person name="Holt S."/>
            <person name="Cochrane G."/>
            <person name="Meng A."/>
            <person name="Brown T."/>
            <person name="Cohen L."/>
        </authorList>
    </citation>
    <scope>NUCLEOTIDE SEQUENCE</scope>
    <source>
        <strain evidence="7">308</strain>
    </source>
</reference>
<organism evidence="7">
    <name type="scientific">Corethron hystrix</name>
    <dbReference type="NCBI Taxonomy" id="216773"/>
    <lineage>
        <taxon>Eukaryota</taxon>
        <taxon>Sar</taxon>
        <taxon>Stramenopiles</taxon>
        <taxon>Ochrophyta</taxon>
        <taxon>Bacillariophyta</taxon>
        <taxon>Coscinodiscophyceae</taxon>
        <taxon>Corethrophycidae</taxon>
        <taxon>Corethrales</taxon>
        <taxon>Corethraceae</taxon>
        <taxon>Corethron</taxon>
    </lineage>
</organism>
<dbReference type="GO" id="GO:0005634">
    <property type="term" value="C:nucleus"/>
    <property type="evidence" value="ECO:0007669"/>
    <property type="project" value="TreeGrafter"/>
</dbReference>
<dbReference type="PROSITE" id="PS50011">
    <property type="entry name" value="PROTEIN_KINASE_DOM"/>
    <property type="match status" value="1"/>
</dbReference>
<sequence>MCSKAEPYNVPDRHTFPNASASFRDVSLAGQPSEALSFPEATIRRAKMITALVHCPERLLSAEIDILLRVHEDGTLDMSAAYWPTHTLKTAIFGRVRKLVLLRKRSPALAPDDHPSAAGSEWEITPQKAAVKEMSWSKIMRKLDKSSCDALREIKAMQYLMSPPCGSPPHHNVLSQIETLCDDDYLYSIMPYCSGGDLFDRVSQDERFTDPQARYWFRQLLQGLLHLQSTGVSHRDLSLENFLLDGKRGVIMDFDLAVRVPYSCPYDTGPVDHTHGSLRLLLPPMGSVGKWKYMAPEIKDNAGPFDGFAVDLWSVGVILFTMLAGIPPFQFASLEDPLFRLISGGYLRVLVEEWKLNFSAEAIDLLQGMFKLRPKDRLTLQEVMEHPWVTNGEVMAPTTEDSGNEDWRN</sequence>
<dbReference type="PROSITE" id="PS00109">
    <property type="entry name" value="PROTEIN_KINASE_TYR"/>
    <property type="match status" value="1"/>
</dbReference>
<keyword evidence="3" id="KW-0547">Nucleotide-binding</keyword>
<keyword evidence="2" id="KW-0808">Transferase</keyword>
<dbReference type="AlphaFoldDB" id="A0A7S1B3D7"/>
<dbReference type="InterPro" id="IPR000719">
    <property type="entry name" value="Prot_kinase_dom"/>
</dbReference>
<protein>
    <recommendedName>
        <fullName evidence="6">Protein kinase domain-containing protein</fullName>
    </recommendedName>
</protein>